<organism evidence="1 2">
    <name type="scientific">Caenorhabditis nigoni</name>
    <dbReference type="NCBI Taxonomy" id="1611254"/>
    <lineage>
        <taxon>Eukaryota</taxon>
        <taxon>Metazoa</taxon>
        <taxon>Ecdysozoa</taxon>
        <taxon>Nematoda</taxon>
        <taxon>Chromadorea</taxon>
        <taxon>Rhabditida</taxon>
        <taxon>Rhabditina</taxon>
        <taxon>Rhabditomorpha</taxon>
        <taxon>Rhabditoidea</taxon>
        <taxon>Rhabditidae</taxon>
        <taxon>Peloderinae</taxon>
        <taxon>Caenorhabditis</taxon>
    </lineage>
</organism>
<gene>
    <name evidence="1" type="primary">Cnig_chr_X.g23324</name>
    <name evidence="1" type="ORF">B9Z55_023324</name>
</gene>
<comment type="caution">
    <text evidence="1">The sequence shown here is derived from an EMBL/GenBank/DDBJ whole genome shotgun (WGS) entry which is preliminary data.</text>
</comment>
<dbReference type="EMBL" id="PDUG01000006">
    <property type="protein sequence ID" value="PIC16879.1"/>
    <property type="molecule type" value="Genomic_DNA"/>
</dbReference>
<protein>
    <submittedName>
        <fullName evidence="1">Uncharacterized protein</fullName>
    </submittedName>
</protein>
<name>A0A2G5SPN6_9PELO</name>
<keyword evidence="2" id="KW-1185">Reference proteome</keyword>
<dbReference type="Proteomes" id="UP000230233">
    <property type="component" value="Chromosome X"/>
</dbReference>
<accession>A0A2G5SPN6</accession>
<evidence type="ECO:0000313" key="2">
    <source>
        <dbReference type="Proteomes" id="UP000230233"/>
    </source>
</evidence>
<reference evidence="2" key="1">
    <citation type="submission" date="2017-10" db="EMBL/GenBank/DDBJ databases">
        <title>Rapid genome shrinkage in a self-fertile nematode reveals novel sperm competition proteins.</title>
        <authorList>
            <person name="Yin D."/>
            <person name="Schwarz E.M."/>
            <person name="Thomas C.G."/>
            <person name="Felde R.L."/>
            <person name="Korf I.F."/>
            <person name="Cutter A.D."/>
            <person name="Schartner C.M."/>
            <person name="Ralston E.J."/>
            <person name="Meyer B.J."/>
            <person name="Haag E.S."/>
        </authorList>
    </citation>
    <scope>NUCLEOTIDE SEQUENCE [LARGE SCALE GENOMIC DNA]</scope>
    <source>
        <strain evidence="2">JU1422</strain>
    </source>
</reference>
<evidence type="ECO:0000313" key="1">
    <source>
        <dbReference type="EMBL" id="PIC16879.1"/>
    </source>
</evidence>
<proteinExistence type="predicted"/>
<sequence length="171" mass="19735">MDLTHDSFLKRLTEDHTLLHSLSKGNLHFPSKRINGSKKDGQATAQFEAGLFFQDVINAEKMGLPKMEGIENFVWKFWMLRTLETRSTTDLILLYSLSRGKKHIFQQDGASMEKLMTVHASQRSDANSTETTKQFSRTCQSKKRWQFKSDDREPGFCLIVRSNSTDVTRQK</sequence>
<dbReference type="AlphaFoldDB" id="A0A2G5SPN6"/>